<dbReference type="PANTHER" id="PTHR46796">
    <property type="entry name" value="HTH-TYPE TRANSCRIPTIONAL ACTIVATOR RHAS-RELATED"/>
    <property type="match status" value="1"/>
</dbReference>
<protein>
    <submittedName>
        <fullName evidence="6">AraC-type DNA-binding protein</fullName>
    </submittedName>
</protein>
<dbReference type="PROSITE" id="PS01124">
    <property type="entry name" value="HTH_ARAC_FAMILY_2"/>
    <property type="match status" value="1"/>
</dbReference>
<evidence type="ECO:0000256" key="2">
    <source>
        <dbReference type="ARBA" id="ARBA00023125"/>
    </source>
</evidence>
<dbReference type="SMART" id="SM00342">
    <property type="entry name" value="HTH_ARAC"/>
    <property type="match status" value="1"/>
</dbReference>
<dbReference type="Pfam" id="PF14525">
    <property type="entry name" value="AraC_binding_2"/>
    <property type="match status" value="1"/>
</dbReference>
<proteinExistence type="predicted"/>
<gene>
    <name evidence="6" type="ORF">BLIN9172_01275</name>
</gene>
<feature type="domain" description="HTH araC/xylS-type" evidence="5">
    <location>
        <begin position="221"/>
        <end position="321"/>
    </location>
</feature>
<name>A0A2H1IN72_BRELN</name>
<sequence length="324" mass="34558">MSTTTTPARPPSAGPRDTSARAGSIPEFRDIVSRSFVPLTVTGASDRPFAAQVSTSSADKAVFTKLTTQPHLVERTPTTIAAGGSGYFKLNMLLSGSGVIVQDGKEVLIRPGDLALYDTSRPYSLMFDDVVSNLVMMFPKDRLNLQASIVEQLTAVSLGGDSALGSMVTSMLAQVPATITSLPLHTRGQVAQSGLDLLEALLSTVLGVDSGVQDPRQMQLEKIYRHIDANLADDLTPGSIAAAHFISTRHVHDLFADTDTTVSALIRDKRLERSRSDLLDPALAGRTIASIAADCGFCDPAHFSRVFRARFAISASQLRQTMAG</sequence>
<keyword evidence="3" id="KW-0804">Transcription</keyword>
<evidence type="ECO:0000256" key="4">
    <source>
        <dbReference type="SAM" id="MobiDB-lite"/>
    </source>
</evidence>
<dbReference type="SUPFAM" id="SSF46689">
    <property type="entry name" value="Homeodomain-like"/>
    <property type="match status" value="1"/>
</dbReference>
<dbReference type="InterPro" id="IPR018060">
    <property type="entry name" value="HTH_AraC"/>
</dbReference>
<dbReference type="Gene3D" id="1.10.10.60">
    <property type="entry name" value="Homeodomain-like"/>
    <property type="match status" value="1"/>
</dbReference>
<dbReference type="RefSeq" id="WP_101554339.1">
    <property type="nucleotide sequence ID" value="NZ_FXYY01000005.1"/>
</dbReference>
<dbReference type="InterPro" id="IPR009057">
    <property type="entry name" value="Homeodomain-like_sf"/>
</dbReference>
<dbReference type="PANTHER" id="PTHR46796:SF6">
    <property type="entry name" value="ARAC SUBFAMILY"/>
    <property type="match status" value="1"/>
</dbReference>
<dbReference type="EMBL" id="FXYY01000005">
    <property type="protein sequence ID" value="SMX76614.1"/>
    <property type="molecule type" value="Genomic_DNA"/>
</dbReference>
<dbReference type="PROSITE" id="PS00041">
    <property type="entry name" value="HTH_ARAC_FAMILY_1"/>
    <property type="match status" value="1"/>
</dbReference>
<organism evidence="6 7">
    <name type="scientific">Brevibacterium linens ATCC 9172</name>
    <dbReference type="NCBI Taxonomy" id="1255617"/>
    <lineage>
        <taxon>Bacteria</taxon>
        <taxon>Bacillati</taxon>
        <taxon>Actinomycetota</taxon>
        <taxon>Actinomycetes</taxon>
        <taxon>Micrococcales</taxon>
        <taxon>Brevibacteriaceae</taxon>
        <taxon>Brevibacterium</taxon>
    </lineage>
</organism>
<accession>A0A2H1IN72</accession>
<evidence type="ECO:0000256" key="3">
    <source>
        <dbReference type="ARBA" id="ARBA00023163"/>
    </source>
</evidence>
<dbReference type="InterPro" id="IPR050204">
    <property type="entry name" value="AraC_XylS_family_regulators"/>
</dbReference>
<evidence type="ECO:0000259" key="5">
    <source>
        <dbReference type="PROSITE" id="PS01124"/>
    </source>
</evidence>
<keyword evidence="2 6" id="KW-0238">DNA-binding</keyword>
<dbReference type="GO" id="GO:0003700">
    <property type="term" value="F:DNA-binding transcription factor activity"/>
    <property type="evidence" value="ECO:0007669"/>
    <property type="project" value="InterPro"/>
</dbReference>
<dbReference type="Proteomes" id="UP000234641">
    <property type="component" value="Unassembled WGS sequence"/>
</dbReference>
<evidence type="ECO:0000313" key="6">
    <source>
        <dbReference type="EMBL" id="SMX76614.1"/>
    </source>
</evidence>
<dbReference type="GO" id="GO:0043565">
    <property type="term" value="F:sequence-specific DNA binding"/>
    <property type="evidence" value="ECO:0007669"/>
    <property type="project" value="InterPro"/>
</dbReference>
<dbReference type="InterPro" id="IPR018062">
    <property type="entry name" value="HTH_AraC-typ_CS"/>
</dbReference>
<reference evidence="6 7" key="1">
    <citation type="submission" date="2017-03" db="EMBL/GenBank/DDBJ databases">
        <authorList>
            <person name="Afonso C.L."/>
            <person name="Miller P.J."/>
            <person name="Scott M.A."/>
            <person name="Spackman E."/>
            <person name="Goraichik I."/>
            <person name="Dimitrov K.M."/>
            <person name="Suarez D.L."/>
            <person name="Swayne D.E."/>
        </authorList>
    </citation>
    <scope>NUCLEOTIDE SEQUENCE [LARGE SCALE GENOMIC DNA]</scope>
    <source>
        <strain evidence="6 7">ATCC 9172</strain>
    </source>
</reference>
<dbReference type="InterPro" id="IPR035418">
    <property type="entry name" value="AraC-bd_2"/>
</dbReference>
<dbReference type="AlphaFoldDB" id="A0A2H1IN72"/>
<evidence type="ECO:0000256" key="1">
    <source>
        <dbReference type="ARBA" id="ARBA00023015"/>
    </source>
</evidence>
<feature type="region of interest" description="Disordered" evidence="4">
    <location>
        <begin position="1"/>
        <end position="24"/>
    </location>
</feature>
<evidence type="ECO:0000313" key="7">
    <source>
        <dbReference type="Proteomes" id="UP000234641"/>
    </source>
</evidence>
<keyword evidence="1" id="KW-0805">Transcription regulation</keyword>
<dbReference type="Pfam" id="PF12833">
    <property type="entry name" value="HTH_18"/>
    <property type="match status" value="1"/>
</dbReference>